<feature type="active site" description="Charge relay system" evidence="7">
    <location>
        <position position="252"/>
    </location>
</feature>
<feature type="binding site" evidence="8">
    <location>
        <position position="146"/>
    </location>
    <ligand>
        <name>substrate</name>
    </ligand>
</feature>
<dbReference type="GO" id="GO:0004252">
    <property type="term" value="F:serine-type endopeptidase activity"/>
    <property type="evidence" value="ECO:0007669"/>
    <property type="project" value="InterPro"/>
</dbReference>
<evidence type="ECO:0000313" key="10">
    <source>
        <dbReference type="EMBL" id="ACF14508.1"/>
    </source>
</evidence>
<dbReference type="InterPro" id="IPR001478">
    <property type="entry name" value="PDZ"/>
</dbReference>
<accession>B3QV07</accession>
<gene>
    <name evidence="10" type="ordered locus">Ctha_2056</name>
</gene>
<dbReference type="Proteomes" id="UP000001208">
    <property type="component" value="Chromosome"/>
</dbReference>
<dbReference type="STRING" id="517418.Ctha_2056"/>
<dbReference type="HOGENOM" id="CLU_020120_1_0_10"/>
<dbReference type="Pfam" id="PF13365">
    <property type="entry name" value="Trypsin_2"/>
    <property type="match status" value="1"/>
</dbReference>
<evidence type="ECO:0000256" key="7">
    <source>
        <dbReference type="PIRSR" id="PIRSR611782-1"/>
    </source>
</evidence>
<dbReference type="PANTHER" id="PTHR43343">
    <property type="entry name" value="PEPTIDASE S12"/>
    <property type="match status" value="1"/>
</dbReference>
<feature type="binding site" evidence="8">
    <location>
        <begin position="250"/>
        <end position="252"/>
    </location>
    <ligand>
        <name>substrate</name>
    </ligand>
</feature>
<evidence type="ECO:0000256" key="6">
    <source>
        <dbReference type="ARBA" id="ARBA00022825"/>
    </source>
</evidence>
<keyword evidence="6" id="KW-0720">Serine protease</keyword>
<feature type="active site" description="Charge relay system" evidence="7">
    <location>
        <position position="146"/>
    </location>
</feature>
<dbReference type="FunFam" id="2.30.42.10:FF:000037">
    <property type="entry name" value="Periplasmic serine endoprotease DegP-like"/>
    <property type="match status" value="1"/>
</dbReference>
<dbReference type="AlphaFoldDB" id="B3QV07"/>
<sequence length="510" mass="54643">MNKKAKVSLVLALIVGMLVGGFLFSKIEIHVKSNESEASTNAIQSQVTNSVVPAKDREIRTLQDFNNAFVEIAQNTKPSVVTVFTEQTISRKVVNPFQFFGFGSPFDQFFQNPNGQGQSPTQKELRKGLGSGVVVSHDGYILTNNHVVDKADTIYIRTYDERTLPAKIIGTDPKTDIAVIKVEDKDLKPIKIGDSDNLRVGEWVIAVGSPLGENLAETVTQGIVSAKGRANVGLADYEDYIQTDAAINPGNSGGPLVNINGELIGINSAIASQTGGFQGIGFAVPSNMAQKVMESLIRYGKVTRGWLGVTIQDINENIAKGLDLDEKSGVLVGSVLDDGPAEKAGLKTGDVIIEIDGQKVKNSVELRNKVASTAPGESIKLTILRDGKEKTISVKLGELPSDEALANVASGGSESVKSLLGLTLSPASRELASKYGFDSDEKGVVITQIEPASVAFREGLREGDLILAVNKVRVKNLSEFEKQVKKISKGDTALFLIERKGSKLFIAFTL</sequence>
<feature type="binding site" evidence="8">
    <location>
        <position position="86"/>
    </location>
    <ligand>
        <name>substrate</name>
    </ligand>
</feature>
<dbReference type="eggNOG" id="COG0265">
    <property type="taxonomic scope" value="Bacteria"/>
</dbReference>
<dbReference type="GO" id="GO:0006508">
    <property type="term" value="P:proteolysis"/>
    <property type="evidence" value="ECO:0007669"/>
    <property type="project" value="UniProtKB-KW"/>
</dbReference>
<keyword evidence="11" id="KW-1185">Reference proteome</keyword>
<feature type="binding site" evidence="8">
    <location>
        <position position="176"/>
    </location>
    <ligand>
        <name>substrate</name>
    </ligand>
</feature>
<dbReference type="RefSeq" id="WP_012500591.1">
    <property type="nucleotide sequence ID" value="NC_011026.1"/>
</dbReference>
<dbReference type="SUPFAM" id="SSF50494">
    <property type="entry name" value="Trypsin-like serine proteases"/>
    <property type="match status" value="1"/>
</dbReference>
<keyword evidence="4" id="KW-0677">Repeat</keyword>
<evidence type="ECO:0000256" key="5">
    <source>
        <dbReference type="ARBA" id="ARBA00022801"/>
    </source>
</evidence>
<keyword evidence="3" id="KW-0732">Signal</keyword>
<comment type="similarity">
    <text evidence="1">Belongs to the peptidase S1C family.</text>
</comment>
<dbReference type="Gene3D" id="2.30.42.10">
    <property type="match status" value="2"/>
</dbReference>
<evidence type="ECO:0000313" key="11">
    <source>
        <dbReference type="Proteomes" id="UP000001208"/>
    </source>
</evidence>
<dbReference type="PRINTS" id="PR00834">
    <property type="entry name" value="PROTEASES2C"/>
</dbReference>
<evidence type="ECO:0000256" key="1">
    <source>
        <dbReference type="ARBA" id="ARBA00010541"/>
    </source>
</evidence>
<dbReference type="Gene3D" id="2.40.10.120">
    <property type="match status" value="1"/>
</dbReference>
<dbReference type="EC" id="1.3.1.74" evidence="10"/>
<dbReference type="InterPro" id="IPR001940">
    <property type="entry name" value="Peptidase_S1C"/>
</dbReference>
<feature type="active site" description="Charge relay system" evidence="7">
    <location>
        <position position="176"/>
    </location>
</feature>
<dbReference type="EMBL" id="CP001100">
    <property type="protein sequence ID" value="ACF14508.1"/>
    <property type="molecule type" value="Genomic_DNA"/>
</dbReference>
<keyword evidence="5" id="KW-0378">Hydrolase</keyword>
<evidence type="ECO:0000256" key="3">
    <source>
        <dbReference type="ARBA" id="ARBA00022729"/>
    </source>
</evidence>
<evidence type="ECO:0000256" key="2">
    <source>
        <dbReference type="ARBA" id="ARBA00022670"/>
    </source>
</evidence>
<dbReference type="KEGG" id="cts:Ctha_2056"/>
<name>B3QV07_CHLT3</name>
<dbReference type="InterPro" id="IPR011782">
    <property type="entry name" value="Pept_S1C_Do"/>
</dbReference>
<dbReference type="PANTHER" id="PTHR43343:SF3">
    <property type="entry name" value="PROTEASE DO-LIKE 8, CHLOROPLASTIC"/>
    <property type="match status" value="1"/>
</dbReference>
<keyword evidence="2 10" id="KW-0645">Protease</keyword>
<proteinExistence type="inferred from homology"/>
<dbReference type="InterPro" id="IPR051201">
    <property type="entry name" value="Chloro_Bact_Ser_Proteases"/>
</dbReference>
<feature type="domain" description="PDZ" evidence="9">
    <location>
        <begin position="405"/>
        <end position="478"/>
    </location>
</feature>
<evidence type="ECO:0000256" key="4">
    <source>
        <dbReference type="ARBA" id="ARBA00022737"/>
    </source>
</evidence>
<evidence type="ECO:0000256" key="8">
    <source>
        <dbReference type="PIRSR" id="PIRSR611782-2"/>
    </source>
</evidence>
<keyword evidence="10" id="KW-0560">Oxidoreductase</keyword>
<dbReference type="InterPro" id="IPR036034">
    <property type="entry name" value="PDZ_sf"/>
</dbReference>
<dbReference type="SUPFAM" id="SSF50156">
    <property type="entry name" value="PDZ domain-like"/>
    <property type="match status" value="2"/>
</dbReference>
<evidence type="ECO:0000259" key="9">
    <source>
        <dbReference type="PROSITE" id="PS50106"/>
    </source>
</evidence>
<dbReference type="PROSITE" id="PS50106">
    <property type="entry name" value="PDZ"/>
    <property type="match status" value="2"/>
</dbReference>
<dbReference type="OrthoDB" id="9758917at2"/>
<dbReference type="NCBIfam" id="TIGR02037">
    <property type="entry name" value="degP_htrA_DO"/>
    <property type="match status" value="1"/>
</dbReference>
<dbReference type="Pfam" id="PF13180">
    <property type="entry name" value="PDZ_2"/>
    <property type="match status" value="2"/>
</dbReference>
<dbReference type="CDD" id="cd10839">
    <property type="entry name" value="cpPDZ1_DegP-like"/>
    <property type="match status" value="1"/>
</dbReference>
<protein>
    <submittedName>
        <fullName evidence="10">Protease Do</fullName>
        <ecNumber evidence="10">1.3.1.74</ecNumber>
    </submittedName>
</protein>
<dbReference type="InterPro" id="IPR009003">
    <property type="entry name" value="Peptidase_S1_PA"/>
</dbReference>
<reference evidence="10 11" key="1">
    <citation type="submission" date="2008-06" db="EMBL/GenBank/DDBJ databases">
        <title>Complete sequence of Chloroherpeton thalassium ATCC 35110.</title>
        <authorList>
            <consortium name="US DOE Joint Genome Institute"/>
            <person name="Lucas S."/>
            <person name="Copeland A."/>
            <person name="Lapidus A."/>
            <person name="Glavina del Rio T."/>
            <person name="Dalin E."/>
            <person name="Tice H."/>
            <person name="Bruce D."/>
            <person name="Goodwin L."/>
            <person name="Pitluck S."/>
            <person name="Schmutz J."/>
            <person name="Larimer F."/>
            <person name="Land M."/>
            <person name="Hauser L."/>
            <person name="Kyrpides N."/>
            <person name="Mikhailova N."/>
            <person name="Liu Z."/>
            <person name="Li T."/>
            <person name="Zhao F."/>
            <person name="Overmann J."/>
            <person name="Bryant D.A."/>
            <person name="Richardson P."/>
        </authorList>
    </citation>
    <scope>NUCLEOTIDE SEQUENCE [LARGE SCALE GENOMIC DNA]</scope>
    <source>
        <strain evidence="11">ATCC 35110 / GB-78</strain>
    </source>
</reference>
<organism evidence="10 11">
    <name type="scientific">Chloroherpeton thalassium (strain ATCC 35110 / GB-78)</name>
    <dbReference type="NCBI Taxonomy" id="517418"/>
    <lineage>
        <taxon>Bacteria</taxon>
        <taxon>Pseudomonadati</taxon>
        <taxon>Chlorobiota</taxon>
        <taxon>Chlorobiia</taxon>
        <taxon>Chlorobiales</taxon>
        <taxon>Chloroherpetonaceae</taxon>
        <taxon>Chloroherpeton</taxon>
    </lineage>
</organism>
<dbReference type="GO" id="GO:0032440">
    <property type="term" value="F:2-alkenal reductase [NAD(P)H] activity"/>
    <property type="evidence" value="ECO:0007669"/>
    <property type="project" value="UniProtKB-EC"/>
</dbReference>
<dbReference type="SMART" id="SM00228">
    <property type="entry name" value="PDZ"/>
    <property type="match status" value="2"/>
</dbReference>
<feature type="domain" description="PDZ" evidence="9">
    <location>
        <begin position="296"/>
        <end position="387"/>
    </location>
</feature>